<evidence type="ECO:0000259" key="3">
    <source>
        <dbReference type="PROSITE" id="PS50041"/>
    </source>
</evidence>
<dbReference type="PROSITE" id="PS50041">
    <property type="entry name" value="C_TYPE_LECTIN_2"/>
    <property type="match status" value="1"/>
</dbReference>
<keyword evidence="1" id="KW-1015">Disulfide bond</keyword>
<keyword evidence="2" id="KW-0732">Signal</keyword>
<sequence>MMFRPILVITLVILGLHEGNTGDLVAQCGPLSKPGWSDLGSYCVKYFPNRVPFDQAEMLCRRESSHLISIHDRVTNDAVQRLTLSKMVWIGGIKLPNCGQFIWTDGSSFDYTNWAPGQPDGRSICLQMNWKTPGTWDDTRCHDELGYVCAFKIDKGCRQY</sequence>
<dbReference type="Proteomes" id="UP000515152">
    <property type="component" value="Chromosome 21"/>
</dbReference>
<dbReference type="PROSITE" id="PS00615">
    <property type="entry name" value="C_TYPE_LECTIN_1"/>
    <property type="match status" value="1"/>
</dbReference>
<dbReference type="InterPro" id="IPR018378">
    <property type="entry name" value="C-type_lectin_CS"/>
</dbReference>
<dbReference type="PANTHER" id="PTHR22803">
    <property type="entry name" value="MANNOSE, PHOSPHOLIPASE, LECTIN RECEPTOR RELATED"/>
    <property type="match status" value="1"/>
</dbReference>
<organism evidence="4 5">
    <name type="scientific">Clupea harengus</name>
    <name type="common">Atlantic herring</name>
    <dbReference type="NCBI Taxonomy" id="7950"/>
    <lineage>
        <taxon>Eukaryota</taxon>
        <taxon>Metazoa</taxon>
        <taxon>Chordata</taxon>
        <taxon>Craniata</taxon>
        <taxon>Vertebrata</taxon>
        <taxon>Euteleostomi</taxon>
        <taxon>Actinopterygii</taxon>
        <taxon>Neopterygii</taxon>
        <taxon>Teleostei</taxon>
        <taxon>Clupei</taxon>
        <taxon>Clupeiformes</taxon>
        <taxon>Clupeoidei</taxon>
        <taxon>Clupeidae</taxon>
        <taxon>Clupea</taxon>
    </lineage>
</organism>
<dbReference type="SMART" id="SM00034">
    <property type="entry name" value="CLECT"/>
    <property type="match status" value="1"/>
</dbReference>
<evidence type="ECO:0000256" key="2">
    <source>
        <dbReference type="SAM" id="SignalP"/>
    </source>
</evidence>
<evidence type="ECO:0000313" key="5">
    <source>
        <dbReference type="RefSeq" id="XP_012678755.1"/>
    </source>
</evidence>
<dbReference type="RefSeq" id="XP_012678755.1">
    <property type="nucleotide sequence ID" value="XM_012823301.3"/>
</dbReference>
<reference evidence="5" key="1">
    <citation type="submission" date="2025-08" db="UniProtKB">
        <authorList>
            <consortium name="RefSeq"/>
        </authorList>
    </citation>
    <scope>IDENTIFICATION</scope>
</reference>
<proteinExistence type="predicted"/>
<accession>A0A6P3VQS8</accession>
<dbReference type="InterPro" id="IPR050111">
    <property type="entry name" value="C-type_lectin/snaclec_domain"/>
</dbReference>
<dbReference type="KEGG" id="char:105896536"/>
<dbReference type="InterPro" id="IPR001304">
    <property type="entry name" value="C-type_lectin-like"/>
</dbReference>
<feature type="signal peptide" evidence="2">
    <location>
        <begin position="1"/>
        <end position="21"/>
    </location>
</feature>
<feature type="domain" description="C-type lectin" evidence="3">
    <location>
        <begin position="39"/>
        <end position="150"/>
    </location>
</feature>
<dbReference type="Gene3D" id="3.10.100.10">
    <property type="entry name" value="Mannose-Binding Protein A, subunit A"/>
    <property type="match status" value="1"/>
</dbReference>
<evidence type="ECO:0000313" key="4">
    <source>
        <dbReference type="Proteomes" id="UP000515152"/>
    </source>
</evidence>
<keyword evidence="4" id="KW-1185">Reference proteome</keyword>
<dbReference type="AlphaFoldDB" id="A0A6P3VQS8"/>
<protein>
    <submittedName>
        <fullName evidence="5">Lectin-like</fullName>
    </submittedName>
</protein>
<dbReference type="GeneID" id="105896536"/>
<dbReference type="CDD" id="cd00037">
    <property type="entry name" value="CLECT"/>
    <property type="match status" value="1"/>
</dbReference>
<dbReference type="OrthoDB" id="7357196at2759"/>
<gene>
    <name evidence="5" type="primary">LOC105896536</name>
</gene>
<evidence type="ECO:0000256" key="1">
    <source>
        <dbReference type="ARBA" id="ARBA00023157"/>
    </source>
</evidence>
<dbReference type="InterPro" id="IPR016187">
    <property type="entry name" value="CTDL_fold"/>
</dbReference>
<name>A0A6P3VQS8_CLUHA</name>
<dbReference type="InterPro" id="IPR016186">
    <property type="entry name" value="C-type_lectin-like/link_sf"/>
</dbReference>
<dbReference type="SUPFAM" id="SSF56436">
    <property type="entry name" value="C-type lectin-like"/>
    <property type="match status" value="1"/>
</dbReference>
<dbReference type="Pfam" id="PF00059">
    <property type="entry name" value="Lectin_C"/>
    <property type="match status" value="1"/>
</dbReference>
<feature type="chain" id="PRO_5027701883" evidence="2">
    <location>
        <begin position="22"/>
        <end position="160"/>
    </location>
</feature>